<dbReference type="EMBL" id="ANJA01002300">
    <property type="protein sequence ID" value="ETO70648.1"/>
    <property type="molecule type" value="Genomic_DNA"/>
</dbReference>
<accession>A0A080ZVI7</accession>
<proteinExistence type="predicted"/>
<organism evidence="1 2">
    <name type="scientific">Phytophthora nicotianae P1976</name>
    <dbReference type="NCBI Taxonomy" id="1317066"/>
    <lineage>
        <taxon>Eukaryota</taxon>
        <taxon>Sar</taxon>
        <taxon>Stramenopiles</taxon>
        <taxon>Oomycota</taxon>
        <taxon>Peronosporomycetes</taxon>
        <taxon>Peronosporales</taxon>
        <taxon>Peronosporaceae</taxon>
        <taxon>Phytophthora</taxon>
    </lineage>
</organism>
<reference evidence="1 2" key="1">
    <citation type="submission" date="2013-11" db="EMBL/GenBank/DDBJ databases">
        <title>The Genome Sequence of Phytophthora parasitica P1976.</title>
        <authorList>
            <consortium name="The Broad Institute Genomics Platform"/>
            <person name="Russ C."/>
            <person name="Tyler B."/>
            <person name="Panabieres F."/>
            <person name="Shan W."/>
            <person name="Tripathy S."/>
            <person name="Grunwald N."/>
            <person name="Machado M."/>
            <person name="Johnson C.S."/>
            <person name="Walker B."/>
            <person name="Young S."/>
            <person name="Zeng Q."/>
            <person name="Gargeya S."/>
            <person name="Fitzgerald M."/>
            <person name="Haas B."/>
            <person name="Abouelleil A."/>
            <person name="Allen A.W."/>
            <person name="Alvarado L."/>
            <person name="Arachchi H.M."/>
            <person name="Berlin A.M."/>
            <person name="Chapman S.B."/>
            <person name="Gainer-Dewar J."/>
            <person name="Goldberg J."/>
            <person name="Griggs A."/>
            <person name="Gujja S."/>
            <person name="Hansen M."/>
            <person name="Howarth C."/>
            <person name="Imamovic A."/>
            <person name="Ireland A."/>
            <person name="Larimer J."/>
            <person name="McCowan C."/>
            <person name="Murphy C."/>
            <person name="Pearson M."/>
            <person name="Poon T.W."/>
            <person name="Priest M."/>
            <person name="Roberts A."/>
            <person name="Saif S."/>
            <person name="Shea T."/>
            <person name="Sisk P."/>
            <person name="Sykes S."/>
            <person name="Wortman J."/>
            <person name="Nusbaum C."/>
            <person name="Birren B."/>
        </authorList>
    </citation>
    <scope>NUCLEOTIDE SEQUENCE [LARGE SCALE GENOMIC DNA]</scope>
    <source>
        <strain evidence="1 2">P1976</strain>
    </source>
</reference>
<gene>
    <name evidence="1" type="ORF">F444_12890</name>
</gene>
<sequence length="38" mass="4436">MASVFARSYDNGTEHAFAARTTRNSTEHLHEFMKFMEN</sequence>
<dbReference type="AlphaFoldDB" id="A0A080ZVI7"/>
<dbReference type="Proteomes" id="UP000028582">
    <property type="component" value="Unassembled WGS sequence"/>
</dbReference>
<name>A0A080ZVI7_PHYNI</name>
<protein>
    <submittedName>
        <fullName evidence="1">Uncharacterized protein</fullName>
    </submittedName>
</protein>
<evidence type="ECO:0000313" key="1">
    <source>
        <dbReference type="EMBL" id="ETO70648.1"/>
    </source>
</evidence>
<comment type="caution">
    <text evidence="1">The sequence shown here is derived from an EMBL/GenBank/DDBJ whole genome shotgun (WGS) entry which is preliminary data.</text>
</comment>
<evidence type="ECO:0000313" key="2">
    <source>
        <dbReference type="Proteomes" id="UP000028582"/>
    </source>
</evidence>